<dbReference type="Pfam" id="PF00028">
    <property type="entry name" value="Cadherin"/>
    <property type="match status" value="1"/>
</dbReference>
<reference evidence="11" key="1">
    <citation type="submission" date="2025-08" db="UniProtKB">
        <authorList>
            <consortium name="Ensembl"/>
        </authorList>
    </citation>
    <scope>IDENTIFICATION</scope>
</reference>
<evidence type="ECO:0000313" key="11">
    <source>
        <dbReference type="Ensembl" id="ENSJJAP00000003943.1"/>
    </source>
</evidence>
<dbReference type="InterPro" id="IPR015919">
    <property type="entry name" value="Cadherin-like_sf"/>
</dbReference>
<dbReference type="AlphaFoldDB" id="A0A8C5K370"/>
<dbReference type="SMART" id="SM00112">
    <property type="entry name" value="CA"/>
    <property type="match status" value="1"/>
</dbReference>
<dbReference type="GO" id="GO:0007156">
    <property type="term" value="P:homophilic cell adhesion via plasma membrane adhesion molecules"/>
    <property type="evidence" value="ECO:0007669"/>
    <property type="project" value="InterPro"/>
</dbReference>
<proteinExistence type="predicted"/>
<feature type="domain" description="Cadherin" evidence="10">
    <location>
        <begin position="14"/>
        <end position="96"/>
    </location>
</feature>
<evidence type="ECO:0000256" key="9">
    <source>
        <dbReference type="SAM" id="MobiDB-lite"/>
    </source>
</evidence>
<dbReference type="PROSITE" id="PS50268">
    <property type="entry name" value="CADHERIN_2"/>
    <property type="match status" value="1"/>
</dbReference>
<dbReference type="PRINTS" id="PR00205">
    <property type="entry name" value="CADHERIN"/>
</dbReference>
<keyword evidence="6" id="KW-0472">Membrane</keyword>
<dbReference type="GO" id="GO:0005509">
    <property type="term" value="F:calcium ion binding"/>
    <property type="evidence" value="ECO:0007669"/>
    <property type="project" value="UniProtKB-UniRule"/>
</dbReference>
<evidence type="ECO:0000256" key="5">
    <source>
        <dbReference type="ARBA" id="ARBA00022989"/>
    </source>
</evidence>
<evidence type="ECO:0000256" key="4">
    <source>
        <dbReference type="ARBA" id="ARBA00022837"/>
    </source>
</evidence>
<evidence type="ECO:0000256" key="1">
    <source>
        <dbReference type="ARBA" id="ARBA00004167"/>
    </source>
</evidence>
<keyword evidence="4 8" id="KW-0106">Calcium</keyword>
<dbReference type="Gene3D" id="2.60.40.60">
    <property type="entry name" value="Cadherins"/>
    <property type="match status" value="1"/>
</dbReference>
<keyword evidence="3" id="KW-0677">Repeat</keyword>
<dbReference type="PANTHER" id="PTHR24028:SF281">
    <property type="entry name" value="PROTOCADHERIN BETA-2"/>
    <property type="match status" value="1"/>
</dbReference>
<comment type="subcellular location">
    <subcellularLocation>
        <location evidence="1">Membrane</location>
        <topology evidence="1">Single-pass membrane protein</topology>
    </subcellularLocation>
</comment>
<dbReference type="InterPro" id="IPR002126">
    <property type="entry name" value="Cadherin-like_dom"/>
</dbReference>
<dbReference type="PROSITE" id="PS00232">
    <property type="entry name" value="CADHERIN_1"/>
    <property type="match status" value="1"/>
</dbReference>
<sequence length="102" mass="11350">METREGKQRVLKPSVSDLDSGDNGRMVCSIQDDLPFFLNPSVENFYTLLTNTALDQETRSGYNITITVSDMGTPRLKTEHNITVQVSDVNDNAPAFSQTSYT</sequence>
<organism evidence="11 12">
    <name type="scientific">Jaculus jaculus</name>
    <name type="common">Lesser Egyptian jerboa</name>
    <dbReference type="NCBI Taxonomy" id="51337"/>
    <lineage>
        <taxon>Eukaryota</taxon>
        <taxon>Metazoa</taxon>
        <taxon>Chordata</taxon>
        <taxon>Craniata</taxon>
        <taxon>Vertebrata</taxon>
        <taxon>Euteleostomi</taxon>
        <taxon>Mammalia</taxon>
        <taxon>Eutheria</taxon>
        <taxon>Euarchontoglires</taxon>
        <taxon>Glires</taxon>
        <taxon>Rodentia</taxon>
        <taxon>Myomorpha</taxon>
        <taxon>Dipodoidea</taxon>
        <taxon>Dipodidae</taxon>
        <taxon>Dipodinae</taxon>
        <taxon>Jaculus</taxon>
    </lineage>
</organism>
<keyword evidence="2" id="KW-0812">Transmembrane</keyword>
<name>A0A8C5K370_JACJA</name>
<dbReference type="InterPro" id="IPR050174">
    <property type="entry name" value="Protocadherin/Cadherin-CA"/>
</dbReference>
<evidence type="ECO:0000256" key="3">
    <source>
        <dbReference type="ARBA" id="ARBA00022737"/>
    </source>
</evidence>
<dbReference type="CDD" id="cd11304">
    <property type="entry name" value="Cadherin_repeat"/>
    <property type="match status" value="1"/>
</dbReference>
<dbReference type="FunFam" id="2.60.40.60:FF:000309">
    <property type="entry name" value="Protocadherin beta-8"/>
    <property type="match status" value="1"/>
</dbReference>
<dbReference type="GeneTree" id="ENSGT00940000163333"/>
<dbReference type="Ensembl" id="ENSJJAT00000009016.1">
    <property type="protein sequence ID" value="ENSJJAP00000003943.1"/>
    <property type="gene ID" value="ENSJJAG00000007968.1"/>
</dbReference>
<evidence type="ECO:0000259" key="10">
    <source>
        <dbReference type="PROSITE" id="PS50268"/>
    </source>
</evidence>
<keyword evidence="7" id="KW-0325">Glycoprotein</keyword>
<evidence type="ECO:0000256" key="7">
    <source>
        <dbReference type="ARBA" id="ARBA00023180"/>
    </source>
</evidence>
<feature type="region of interest" description="Disordered" evidence="9">
    <location>
        <begin position="1"/>
        <end position="24"/>
    </location>
</feature>
<dbReference type="Proteomes" id="UP000694385">
    <property type="component" value="Unassembled WGS sequence"/>
</dbReference>
<keyword evidence="12" id="KW-1185">Reference proteome</keyword>
<dbReference type="SUPFAM" id="SSF49313">
    <property type="entry name" value="Cadherin-like"/>
    <property type="match status" value="1"/>
</dbReference>
<accession>A0A8C5K370</accession>
<dbReference type="InterPro" id="IPR020894">
    <property type="entry name" value="Cadherin_CS"/>
</dbReference>
<evidence type="ECO:0000313" key="12">
    <source>
        <dbReference type="Proteomes" id="UP000694385"/>
    </source>
</evidence>
<evidence type="ECO:0000256" key="6">
    <source>
        <dbReference type="ARBA" id="ARBA00023136"/>
    </source>
</evidence>
<dbReference type="PANTHER" id="PTHR24028">
    <property type="entry name" value="CADHERIN-87A"/>
    <property type="match status" value="1"/>
</dbReference>
<evidence type="ECO:0000256" key="8">
    <source>
        <dbReference type="PROSITE-ProRule" id="PRU00043"/>
    </source>
</evidence>
<reference evidence="11" key="2">
    <citation type="submission" date="2025-09" db="UniProtKB">
        <authorList>
            <consortium name="Ensembl"/>
        </authorList>
    </citation>
    <scope>IDENTIFICATION</scope>
</reference>
<protein>
    <recommendedName>
        <fullName evidence="10">Cadherin domain-containing protein</fullName>
    </recommendedName>
</protein>
<dbReference type="GO" id="GO:0005886">
    <property type="term" value="C:plasma membrane"/>
    <property type="evidence" value="ECO:0007669"/>
    <property type="project" value="InterPro"/>
</dbReference>
<keyword evidence="5" id="KW-1133">Transmembrane helix</keyword>
<evidence type="ECO:0000256" key="2">
    <source>
        <dbReference type="ARBA" id="ARBA00022692"/>
    </source>
</evidence>